<dbReference type="EMBL" id="LR797410">
    <property type="protein sequence ID" value="CAB4214387.1"/>
    <property type="molecule type" value="Genomic_DNA"/>
</dbReference>
<evidence type="ECO:0000313" key="5">
    <source>
        <dbReference type="EMBL" id="CAB5228821.1"/>
    </source>
</evidence>
<evidence type="ECO:0000313" key="3">
    <source>
        <dbReference type="EMBL" id="CAB4202958.1"/>
    </source>
</evidence>
<dbReference type="EMBL" id="LR797313">
    <property type="protein sequence ID" value="CAB4202958.1"/>
    <property type="molecule type" value="Genomic_DNA"/>
</dbReference>
<feature type="region of interest" description="Disordered" evidence="1">
    <location>
        <begin position="50"/>
        <end position="75"/>
    </location>
</feature>
<dbReference type="EMBL" id="LR798392">
    <property type="protein sequence ID" value="CAB5228821.1"/>
    <property type="molecule type" value="Genomic_DNA"/>
</dbReference>
<protein>
    <submittedName>
        <fullName evidence="4">Uncharacterized protein</fullName>
    </submittedName>
</protein>
<evidence type="ECO:0000313" key="2">
    <source>
        <dbReference type="EMBL" id="CAB4178112.1"/>
    </source>
</evidence>
<proteinExistence type="predicted"/>
<reference evidence="4" key="1">
    <citation type="submission" date="2020-05" db="EMBL/GenBank/DDBJ databases">
        <authorList>
            <person name="Chiriac C."/>
            <person name="Salcher M."/>
            <person name="Ghai R."/>
            <person name="Kavagutti S V."/>
        </authorList>
    </citation>
    <scope>NUCLEOTIDE SEQUENCE</scope>
</reference>
<sequence>MADEVIILNGIEETLTALKKFDKAAVRKFNKVINTELAGAERDAHALVSMSPPMSGWRPNDAAKPRKTTRGGAGWPGWNVGVIQQGIKKSKADGRVRGDYTTSAGALINKSAAGAIFEVAGRKTKGSTARTGSAQFLRNLGNRFGKASRLVWRVVDKDRDKIQRNVVRALEEAKDSLQKHLNGERV</sequence>
<evidence type="ECO:0000313" key="4">
    <source>
        <dbReference type="EMBL" id="CAB4214387.1"/>
    </source>
</evidence>
<organism evidence="4">
    <name type="scientific">uncultured Caudovirales phage</name>
    <dbReference type="NCBI Taxonomy" id="2100421"/>
    <lineage>
        <taxon>Viruses</taxon>
        <taxon>Duplodnaviria</taxon>
        <taxon>Heunggongvirae</taxon>
        <taxon>Uroviricota</taxon>
        <taxon>Caudoviricetes</taxon>
        <taxon>Peduoviridae</taxon>
        <taxon>Maltschvirus</taxon>
        <taxon>Maltschvirus maltsch</taxon>
    </lineage>
</organism>
<dbReference type="EMBL" id="LR796960">
    <property type="protein sequence ID" value="CAB4178112.1"/>
    <property type="molecule type" value="Genomic_DNA"/>
</dbReference>
<gene>
    <name evidence="2" type="ORF">UFOVP1013_34</name>
    <name evidence="3" type="ORF">UFOVP1364_51</name>
    <name evidence="4" type="ORF">UFOVP1462_34</name>
    <name evidence="5" type="ORF">UFOVP1550_43</name>
</gene>
<name>A0A6J5SKQ2_9CAUD</name>
<accession>A0A6J5SKQ2</accession>
<evidence type="ECO:0000256" key="1">
    <source>
        <dbReference type="SAM" id="MobiDB-lite"/>
    </source>
</evidence>